<sequence length="395" mass="42418">MHSECPMILFGAFDRHNFGDLLLPHVMAHRLASRQLRYAGLVQRDLRGDGGHRVEAITRLNAAMGDSAVDILHVGGEILTCSAWEAAVMLLPTEPARSVVAQLDAQLQERTAWAQALLGLTDRAPYLLPAQLFANARHVAYQAVGGFDLDRIEPAMRGEVVAKLKSATHISVRDQQTHAILSACGIASDLTPDPAVMVAELFGAHIEGRCRRGKLAGLLSAFPGGYLAMQFAAEFGDDQTLMQLASQIQRITQSTGLGLVLFRAGAAPWHDDLSSYRRLVALGNGASIALFTSLNLWDICAVIARSRGFIGSSLHGSIVAAAYALPCLGLLRPGQLPQTSKQAAFWSTWSPGGLPAAVPIEALADRMRQAMATDPVERAKLAKGLVNACRPSFFR</sequence>
<comment type="caution">
    <text evidence="2">The sequence shown here is derived from an EMBL/GenBank/DDBJ whole genome shotgun (WGS) entry which is preliminary data.</text>
</comment>
<dbReference type="Pfam" id="PF04230">
    <property type="entry name" value="PS_pyruv_trans"/>
    <property type="match status" value="1"/>
</dbReference>
<reference evidence="2 3" key="1">
    <citation type="submission" date="2017-12" db="EMBL/GenBank/DDBJ databases">
        <title>Genome sequence of the active heterotrophic nitrifier-denitrifier, Cupriavidus pauculus UM1.</title>
        <authorList>
            <person name="Putonti C."/>
            <person name="Castignetti D."/>
        </authorList>
    </citation>
    <scope>NUCLEOTIDE SEQUENCE [LARGE SCALE GENOMIC DNA]</scope>
    <source>
        <strain evidence="2 3">UM1</strain>
    </source>
</reference>
<gene>
    <name evidence="2" type="ORF">CYJ10_15945</name>
</gene>
<dbReference type="OrthoDB" id="1425928at2"/>
<evidence type="ECO:0000259" key="1">
    <source>
        <dbReference type="Pfam" id="PF04230"/>
    </source>
</evidence>
<dbReference type="InterPro" id="IPR007345">
    <property type="entry name" value="Polysacch_pyruvyl_Trfase"/>
</dbReference>
<accession>A0A2N5CAS5</accession>
<evidence type="ECO:0000313" key="3">
    <source>
        <dbReference type="Proteomes" id="UP000234341"/>
    </source>
</evidence>
<organism evidence="2 3">
    <name type="scientific">Cupriavidus pauculus</name>
    <dbReference type="NCBI Taxonomy" id="82633"/>
    <lineage>
        <taxon>Bacteria</taxon>
        <taxon>Pseudomonadati</taxon>
        <taxon>Pseudomonadota</taxon>
        <taxon>Betaproteobacteria</taxon>
        <taxon>Burkholderiales</taxon>
        <taxon>Burkholderiaceae</taxon>
        <taxon>Cupriavidus</taxon>
    </lineage>
</organism>
<feature type="domain" description="Polysaccharide pyruvyl transferase" evidence="1">
    <location>
        <begin position="154"/>
        <end position="330"/>
    </location>
</feature>
<dbReference type="Proteomes" id="UP000234341">
    <property type="component" value="Unassembled WGS sequence"/>
</dbReference>
<evidence type="ECO:0000313" key="2">
    <source>
        <dbReference type="EMBL" id="PLP99333.1"/>
    </source>
</evidence>
<protein>
    <submittedName>
        <fullName evidence="2">Chromosome condensation regulator RCC1</fullName>
    </submittedName>
</protein>
<proteinExistence type="predicted"/>
<dbReference type="EMBL" id="PJRP01000007">
    <property type="protein sequence ID" value="PLP99333.1"/>
    <property type="molecule type" value="Genomic_DNA"/>
</dbReference>
<name>A0A2N5CAS5_9BURK</name>
<dbReference type="AlphaFoldDB" id="A0A2N5CAS5"/>